<dbReference type="EMBL" id="CADIKB010000064">
    <property type="protein sequence ID" value="CAB3740225.1"/>
    <property type="molecule type" value="Genomic_DNA"/>
</dbReference>
<gene>
    <name evidence="1" type="ORF">LMG22037_06372</name>
</gene>
<proteinExistence type="predicted"/>
<dbReference type="Proteomes" id="UP000494249">
    <property type="component" value="Unassembled WGS sequence"/>
</dbReference>
<reference evidence="1 2" key="1">
    <citation type="submission" date="2020-04" db="EMBL/GenBank/DDBJ databases">
        <authorList>
            <person name="De Canck E."/>
        </authorList>
    </citation>
    <scope>NUCLEOTIDE SEQUENCE [LARGE SCALE GENOMIC DNA]</scope>
    <source>
        <strain evidence="1 2">LMG 22037</strain>
    </source>
</reference>
<name>A0A6J5CN96_9BURK</name>
<sequence length="82" mass="8852">MVMLIARPVRDGETDLLPGNEREPLFLRSLAGQVTLRIDPTTPWTHESLVAAVESEAAKAFASEHFGADAYLGGLWVGSSEV</sequence>
<evidence type="ECO:0000313" key="1">
    <source>
        <dbReference type="EMBL" id="CAB3740225.1"/>
    </source>
</evidence>
<accession>A0A6J5CN96</accession>
<evidence type="ECO:0000313" key="2">
    <source>
        <dbReference type="Proteomes" id="UP000494249"/>
    </source>
</evidence>
<protein>
    <submittedName>
        <fullName evidence="1">Uncharacterized protein</fullName>
    </submittedName>
</protein>
<dbReference type="AlphaFoldDB" id="A0A6J5CN96"/>
<organism evidence="1 2">
    <name type="scientific">Paraburkholderia phenoliruptrix</name>
    <dbReference type="NCBI Taxonomy" id="252970"/>
    <lineage>
        <taxon>Bacteria</taxon>
        <taxon>Pseudomonadati</taxon>
        <taxon>Pseudomonadota</taxon>
        <taxon>Betaproteobacteria</taxon>
        <taxon>Burkholderiales</taxon>
        <taxon>Burkholderiaceae</taxon>
        <taxon>Paraburkholderia</taxon>
    </lineage>
</organism>